<feature type="transmembrane region" description="Helical" evidence="1">
    <location>
        <begin position="52"/>
        <end position="69"/>
    </location>
</feature>
<evidence type="ECO:0000313" key="3">
    <source>
        <dbReference type="Proteomes" id="UP001501771"/>
    </source>
</evidence>
<accession>A0ABN2ZS33</accession>
<dbReference type="EMBL" id="BAAAQR010000006">
    <property type="protein sequence ID" value="GAA2146458.1"/>
    <property type="molecule type" value="Genomic_DNA"/>
</dbReference>
<keyword evidence="1" id="KW-1133">Transmembrane helix</keyword>
<gene>
    <name evidence="2" type="ORF">GCM10009844_22540</name>
</gene>
<evidence type="ECO:0000313" key="2">
    <source>
        <dbReference type="EMBL" id="GAA2146458.1"/>
    </source>
</evidence>
<name>A0ABN2ZS33_9ACTN</name>
<comment type="caution">
    <text evidence="2">The sequence shown here is derived from an EMBL/GenBank/DDBJ whole genome shotgun (WGS) entry which is preliminary data.</text>
</comment>
<proteinExistence type="predicted"/>
<feature type="transmembrane region" description="Helical" evidence="1">
    <location>
        <begin position="76"/>
        <end position="100"/>
    </location>
</feature>
<dbReference type="Proteomes" id="UP001501771">
    <property type="component" value="Unassembled WGS sequence"/>
</dbReference>
<sequence length="104" mass="10479">MPRAAASVGILCGVTRGAQFLVGFLMALLLTLAISTSLFFGSHAGSAFDDAFWPILGVAAGCGVVLLMLRRTRVCAAGVLCGAVASLVLQVGSLMILFFAGGGS</sequence>
<keyword evidence="1" id="KW-0812">Transmembrane</keyword>
<organism evidence="2 3">
    <name type="scientific">Nocardioides koreensis</name>
    <dbReference type="NCBI Taxonomy" id="433651"/>
    <lineage>
        <taxon>Bacteria</taxon>
        <taxon>Bacillati</taxon>
        <taxon>Actinomycetota</taxon>
        <taxon>Actinomycetes</taxon>
        <taxon>Propionibacteriales</taxon>
        <taxon>Nocardioidaceae</taxon>
        <taxon>Nocardioides</taxon>
    </lineage>
</organism>
<evidence type="ECO:0000256" key="1">
    <source>
        <dbReference type="SAM" id="Phobius"/>
    </source>
</evidence>
<keyword evidence="3" id="KW-1185">Reference proteome</keyword>
<reference evidence="2 3" key="1">
    <citation type="journal article" date="2019" name="Int. J. Syst. Evol. Microbiol.">
        <title>The Global Catalogue of Microorganisms (GCM) 10K type strain sequencing project: providing services to taxonomists for standard genome sequencing and annotation.</title>
        <authorList>
            <consortium name="The Broad Institute Genomics Platform"/>
            <consortium name="The Broad Institute Genome Sequencing Center for Infectious Disease"/>
            <person name="Wu L."/>
            <person name="Ma J."/>
        </authorList>
    </citation>
    <scope>NUCLEOTIDE SEQUENCE [LARGE SCALE GENOMIC DNA]</scope>
    <source>
        <strain evidence="2 3">JCM 16022</strain>
    </source>
</reference>
<feature type="transmembrane region" description="Helical" evidence="1">
    <location>
        <begin position="20"/>
        <end position="40"/>
    </location>
</feature>
<protein>
    <submittedName>
        <fullName evidence="2">Uncharacterized protein</fullName>
    </submittedName>
</protein>
<keyword evidence="1" id="KW-0472">Membrane</keyword>